<dbReference type="Proteomes" id="UP000095553">
    <property type="component" value="Unassembled WGS sequence"/>
</dbReference>
<gene>
    <name evidence="1" type="ORF">ERS852571_02670</name>
</gene>
<sequence>MNIKIYQKLCAESKILWTQHCLQRMQERDISRLDVKNGIATGEIIEDYPDDYPNPSCLIFGYSVNGHILHIVAGCDNINIYIITAYYPDTKKFENDLKTRRKR</sequence>
<proteinExistence type="predicted"/>
<protein>
    <recommendedName>
        <fullName evidence="3">DUF4258 domain-containing protein</fullName>
    </recommendedName>
</protein>
<accession>A0A173UEF9</accession>
<organism evidence="1 2">
    <name type="scientific">Anaerostipes hadrus</name>
    <dbReference type="NCBI Taxonomy" id="649756"/>
    <lineage>
        <taxon>Bacteria</taxon>
        <taxon>Bacillati</taxon>
        <taxon>Bacillota</taxon>
        <taxon>Clostridia</taxon>
        <taxon>Lachnospirales</taxon>
        <taxon>Lachnospiraceae</taxon>
        <taxon>Anaerostipes</taxon>
    </lineage>
</organism>
<dbReference type="Pfam" id="PF14076">
    <property type="entry name" value="DUF4258"/>
    <property type="match status" value="1"/>
</dbReference>
<dbReference type="InterPro" id="IPR025354">
    <property type="entry name" value="DUF4258"/>
</dbReference>
<evidence type="ECO:0000313" key="1">
    <source>
        <dbReference type="EMBL" id="CUN12515.1"/>
    </source>
</evidence>
<reference evidence="1 2" key="1">
    <citation type="submission" date="2015-09" db="EMBL/GenBank/DDBJ databases">
        <authorList>
            <consortium name="Pathogen Informatics"/>
        </authorList>
    </citation>
    <scope>NUCLEOTIDE SEQUENCE [LARGE SCALE GENOMIC DNA]</scope>
    <source>
        <strain evidence="1 2">2789STDY5834959</strain>
    </source>
</reference>
<evidence type="ECO:0008006" key="3">
    <source>
        <dbReference type="Google" id="ProtNLM"/>
    </source>
</evidence>
<dbReference type="AlphaFoldDB" id="A0A173UEF9"/>
<evidence type="ECO:0000313" key="2">
    <source>
        <dbReference type="Proteomes" id="UP000095553"/>
    </source>
</evidence>
<dbReference type="RefSeq" id="WP_055073315.1">
    <property type="nucleotide sequence ID" value="NZ_CYXY01000020.1"/>
</dbReference>
<name>A0A173UEF9_ANAHA</name>
<dbReference type="EMBL" id="CYXY01000020">
    <property type="protein sequence ID" value="CUN12515.1"/>
    <property type="molecule type" value="Genomic_DNA"/>
</dbReference>